<sequence>MAKKRTIPKKISPYVWGYLGILEKQGVKIDSAYVFGSWAKGTQHKNSDIDVCIISPQFKNWKKKTKLLARAQYDDFFDIEPHGFDKKNFNPKENPVAYEVLKHGIQIK</sequence>
<dbReference type="AlphaFoldDB" id="A0A1G2B993"/>
<name>A0A1G2B993_9BACT</name>
<accession>A0A1G2B993</accession>
<dbReference type="Proteomes" id="UP000176420">
    <property type="component" value="Unassembled WGS sequence"/>
</dbReference>
<reference evidence="2 3" key="1">
    <citation type="journal article" date="2016" name="Nat. Commun.">
        <title>Thousands of microbial genomes shed light on interconnected biogeochemical processes in an aquifer system.</title>
        <authorList>
            <person name="Anantharaman K."/>
            <person name="Brown C.T."/>
            <person name="Hug L.A."/>
            <person name="Sharon I."/>
            <person name="Castelle C.J."/>
            <person name="Probst A.J."/>
            <person name="Thomas B.C."/>
            <person name="Singh A."/>
            <person name="Wilkins M.J."/>
            <person name="Karaoz U."/>
            <person name="Brodie E.L."/>
            <person name="Williams K.H."/>
            <person name="Hubbard S.S."/>
            <person name="Banfield J.F."/>
        </authorList>
    </citation>
    <scope>NUCLEOTIDE SEQUENCE [LARGE SCALE GENOMIC DNA]</scope>
</reference>
<dbReference type="PANTHER" id="PTHR43449:SF1">
    <property type="entry name" value="POLYMERASE BETA NUCLEOTIDYLTRANSFERASE DOMAIN-CONTAINING PROTEIN"/>
    <property type="match status" value="1"/>
</dbReference>
<dbReference type="Gene3D" id="3.30.460.10">
    <property type="entry name" value="Beta Polymerase, domain 2"/>
    <property type="match status" value="1"/>
</dbReference>
<gene>
    <name evidence="2" type="ORF">A2319_05315</name>
</gene>
<dbReference type="PANTHER" id="PTHR43449">
    <property type="entry name" value="NUCLEOTIDYLTRANSFERASE"/>
    <property type="match status" value="1"/>
</dbReference>
<dbReference type="EMBL" id="MHKI01000029">
    <property type="protein sequence ID" value="OGY85692.1"/>
    <property type="molecule type" value="Genomic_DNA"/>
</dbReference>
<comment type="caution">
    <text evidence="2">The sequence shown here is derived from an EMBL/GenBank/DDBJ whole genome shotgun (WGS) entry which is preliminary data.</text>
</comment>
<dbReference type="Pfam" id="PF18765">
    <property type="entry name" value="Polbeta"/>
    <property type="match status" value="1"/>
</dbReference>
<dbReference type="SUPFAM" id="SSF81301">
    <property type="entry name" value="Nucleotidyltransferase"/>
    <property type="match status" value="1"/>
</dbReference>
<dbReference type="CDD" id="cd05403">
    <property type="entry name" value="NT_KNTase_like"/>
    <property type="match status" value="1"/>
</dbReference>
<evidence type="ECO:0000259" key="1">
    <source>
        <dbReference type="Pfam" id="PF18765"/>
    </source>
</evidence>
<dbReference type="InterPro" id="IPR041633">
    <property type="entry name" value="Polbeta"/>
</dbReference>
<feature type="domain" description="Polymerase beta nucleotidyltransferase" evidence="1">
    <location>
        <begin position="22"/>
        <end position="107"/>
    </location>
</feature>
<dbReference type="InterPro" id="IPR043519">
    <property type="entry name" value="NT_sf"/>
</dbReference>
<organism evidence="2 3">
    <name type="scientific">Candidatus Kerfeldbacteria bacterium RIFOXYB2_FULL_38_14</name>
    <dbReference type="NCBI Taxonomy" id="1798547"/>
    <lineage>
        <taxon>Bacteria</taxon>
        <taxon>Candidatus Kerfeldiibacteriota</taxon>
    </lineage>
</organism>
<protein>
    <recommendedName>
        <fullName evidence="1">Polymerase beta nucleotidyltransferase domain-containing protein</fullName>
    </recommendedName>
</protein>
<evidence type="ECO:0000313" key="3">
    <source>
        <dbReference type="Proteomes" id="UP000176420"/>
    </source>
</evidence>
<evidence type="ECO:0000313" key="2">
    <source>
        <dbReference type="EMBL" id="OGY85692.1"/>
    </source>
</evidence>
<proteinExistence type="predicted"/>